<protein>
    <submittedName>
        <fullName evidence="10">Rhomboid family intramembrane serine protease</fullName>
    </submittedName>
</protein>
<evidence type="ECO:0000256" key="1">
    <source>
        <dbReference type="ARBA" id="ARBA00004141"/>
    </source>
</evidence>
<dbReference type="GO" id="GO:0004252">
    <property type="term" value="F:serine-type endopeptidase activity"/>
    <property type="evidence" value="ECO:0007669"/>
    <property type="project" value="InterPro"/>
</dbReference>
<keyword evidence="6 7" id="KW-0472">Membrane</keyword>
<organism evidence="10 11">
    <name type="scientific">Pseudidiomarina andamanensis</name>
    <dbReference type="NCBI Taxonomy" id="1940690"/>
    <lineage>
        <taxon>Bacteria</taxon>
        <taxon>Pseudomonadati</taxon>
        <taxon>Pseudomonadota</taxon>
        <taxon>Gammaproteobacteria</taxon>
        <taxon>Alteromonadales</taxon>
        <taxon>Idiomarinaceae</taxon>
        <taxon>Pseudidiomarina</taxon>
    </lineage>
</organism>
<proteinExistence type="predicted"/>
<keyword evidence="2" id="KW-1003">Cell membrane</keyword>
<keyword evidence="5 7" id="KW-1133">Transmembrane helix</keyword>
<feature type="transmembrane region" description="Helical" evidence="7">
    <location>
        <begin position="143"/>
        <end position="162"/>
    </location>
</feature>
<comment type="subcellular location">
    <subcellularLocation>
        <location evidence="1">Membrane</location>
        <topology evidence="1">Multi-pass membrane protein</topology>
    </subcellularLocation>
</comment>
<dbReference type="PANTHER" id="PTHR43066:SF26">
    <property type="entry name" value="RHOMBOID PROTEASE GLPG"/>
    <property type="match status" value="1"/>
</dbReference>
<evidence type="ECO:0000256" key="6">
    <source>
        <dbReference type="ARBA" id="ARBA00023136"/>
    </source>
</evidence>
<keyword evidence="10" id="KW-0645">Protease</keyword>
<dbReference type="PANTHER" id="PTHR43066">
    <property type="entry name" value="RHOMBOID-RELATED PROTEIN"/>
    <property type="match status" value="1"/>
</dbReference>
<feature type="transmembrane region" description="Helical" evidence="7">
    <location>
        <begin position="96"/>
        <end position="123"/>
    </location>
</feature>
<reference evidence="10 11" key="1">
    <citation type="submission" date="2018-09" db="EMBL/GenBank/DDBJ databases">
        <title>Whole genome sequencing of Idiomarina andamanensis W-5T (LMG 29773T= JCM 31645T).</title>
        <authorList>
            <person name="Das S.K."/>
        </authorList>
    </citation>
    <scope>NUCLEOTIDE SEQUENCE [LARGE SCALE GENOMIC DNA]</scope>
    <source>
        <strain evidence="10 11">W-5T</strain>
    </source>
</reference>
<keyword evidence="3" id="KW-0997">Cell inner membrane</keyword>
<dbReference type="RefSeq" id="WP_156268387.1">
    <property type="nucleotide sequence ID" value="NZ_CP032551.1"/>
</dbReference>
<dbReference type="Proteomes" id="UP000427820">
    <property type="component" value="Chromosome"/>
</dbReference>
<name>A0AA92IN26_9GAMM</name>
<keyword evidence="4 7" id="KW-0812">Transmembrane</keyword>
<feature type="domain" description="Peptidase S54 GlpG peptidase N-terminal" evidence="9">
    <location>
        <begin position="1"/>
        <end position="63"/>
    </location>
</feature>
<dbReference type="GO" id="GO:0006508">
    <property type="term" value="P:proteolysis"/>
    <property type="evidence" value="ECO:0007669"/>
    <property type="project" value="UniProtKB-KW"/>
</dbReference>
<dbReference type="InterPro" id="IPR022732">
    <property type="entry name" value="Peptidase_S54_GlpG_N"/>
</dbReference>
<feature type="transmembrane region" description="Helical" evidence="7">
    <location>
        <begin position="256"/>
        <end position="276"/>
    </location>
</feature>
<dbReference type="KEGG" id="panm:D3795_10005"/>
<evidence type="ECO:0000259" key="9">
    <source>
        <dbReference type="Pfam" id="PF12122"/>
    </source>
</evidence>
<evidence type="ECO:0000256" key="4">
    <source>
        <dbReference type="ARBA" id="ARBA00022692"/>
    </source>
</evidence>
<dbReference type="SUPFAM" id="SSF144091">
    <property type="entry name" value="Rhomboid-like"/>
    <property type="match status" value="1"/>
</dbReference>
<keyword evidence="11" id="KW-1185">Reference proteome</keyword>
<feature type="domain" description="Peptidase S54 rhomboid" evidence="8">
    <location>
        <begin position="135"/>
        <end position="269"/>
    </location>
</feature>
<evidence type="ECO:0000256" key="2">
    <source>
        <dbReference type="ARBA" id="ARBA00022475"/>
    </source>
</evidence>
<sequence>MRKLLTTRNADEMAVLYAYLQRHNVPVTVSEHGDELELWLTVSSYQAHAKALIQAFKDNPELATAEVFEHAEAQPETAAPQSFLQQLLQQAGWFTAGYAAVVILTFTGLLTPLAEPILGAFLFNPDSFEAMPWTQPWRFFTPALLHFSVLHIVFNVFWWWYLGGRFERYYGSKWLILAFLFCALASNTSQFIESGPYFGGLSGVVYGLFGIATVVGWKNPRHPLFLPNGLIIFMLVWLVIGYTGLLWVNIANTAHTAGLISGLIVGAGIRALTLYGQNSSRKDGSQ</sequence>
<dbReference type="EMBL" id="CP032551">
    <property type="protein sequence ID" value="QGT96467.1"/>
    <property type="molecule type" value="Genomic_DNA"/>
</dbReference>
<accession>A0AA92IN26</accession>
<keyword evidence="10" id="KW-0378">Hydrolase</keyword>
<dbReference type="Gene3D" id="1.20.1540.10">
    <property type="entry name" value="Rhomboid-like"/>
    <property type="match status" value="1"/>
</dbReference>
<dbReference type="Pfam" id="PF12122">
    <property type="entry name" value="Rhomboid_N"/>
    <property type="match status" value="1"/>
</dbReference>
<evidence type="ECO:0000256" key="5">
    <source>
        <dbReference type="ARBA" id="ARBA00022989"/>
    </source>
</evidence>
<evidence type="ECO:0000256" key="3">
    <source>
        <dbReference type="ARBA" id="ARBA00022519"/>
    </source>
</evidence>
<feature type="transmembrane region" description="Helical" evidence="7">
    <location>
        <begin position="198"/>
        <end position="217"/>
    </location>
</feature>
<evidence type="ECO:0000256" key="7">
    <source>
        <dbReference type="SAM" id="Phobius"/>
    </source>
</evidence>
<dbReference type="InterPro" id="IPR035952">
    <property type="entry name" value="Rhomboid-like_sf"/>
</dbReference>
<dbReference type="GO" id="GO:0016020">
    <property type="term" value="C:membrane"/>
    <property type="evidence" value="ECO:0007669"/>
    <property type="project" value="UniProtKB-SubCell"/>
</dbReference>
<dbReference type="Pfam" id="PF01694">
    <property type="entry name" value="Rhomboid"/>
    <property type="match status" value="1"/>
</dbReference>
<dbReference type="AlphaFoldDB" id="A0AA92IN26"/>
<feature type="transmembrane region" description="Helical" evidence="7">
    <location>
        <begin position="229"/>
        <end position="250"/>
    </location>
</feature>
<gene>
    <name evidence="10" type="ORF">D3795_10005</name>
</gene>
<feature type="transmembrane region" description="Helical" evidence="7">
    <location>
        <begin position="174"/>
        <end position="192"/>
    </location>
</feature>
<evidence type="ECO:0000313" key="10">
    <source>
        <dbReference type="EMBL" id="QGT96467.1"/>
    </source>
</evidence>
<evidence type="ECO:0000313" key="11">
    <source>
        <dbReference type="Proteomes" id="UP000427820"/>
    </source>
</evidence>
<dbReference type="InterPro" id="IPR022764">
    <property type="entry name" value="Peptidase_S54_rhomboid_dom"/>
</dbReference>
<evidence type="ECO:0000259" key="8">
    <source>
        <dbReference type="Pfam" id="PF01694"/>
    </source>
</evidence>